<dbReference type="Proteomes" id="UP000091857">
    <property type="component" value="Chromosome 10"/>
</dbReference>
<gene>
    <name evidence="1" type="ORF">MANES_10G053350v8</name>
</gene>
<name>A0ACB7GZV9_MANES</name>
<evidence type="ECO:0000313" key="1">
    <source>
        <dbReference type="EMBL" id="KAG8645305.1"/>
    </source>
</evidence>
<proteinExistence type="predicted"/>
<comment type="caution">
    <text evidence="1">The sequence shown here is derived from an EMBL/GenBank/DDBJ whole genome shotgun (WGS) entry which is preliminary data.</text>
</comment>
<keyword evidence="2" id="KW-1185">Reference proteome</keyword>
<evidence type="ECO:0000313" key="2">
    <source>
        <dbReference type="Proteomes" id="UP000091857"/>
    </source>
</evidence>
<organism evidence="1 2">
    <name type="scientific">Manihot esculenta</name>
    <name type="common">Cassava</name>
    <name type="synonym">Jatropha manihot</name>
    <dbReference type="NCBI Taxonomy" id="3983"/>
    <lineage>
        <taxon>Eukaryota</taxon>
        <taxon>Viridiplantae</taxon>
        <taxon>Streptophyta</taxon>
        <taxon>Embryophyta</taxon>
        <taxon>Tracheophyta</taxon>
        <taxon>Spermatophyta</taxon>
        <taxon>Magnoliopsida</taxon>
        <taxon>eudicotyledons</taxon>
        <taxon>Gunneridae</taxon>
        <taxon>Pentapetalae</taxon>
        <taxon>rosids</taxon>
        <taxon>fabids</taxon>
        <taxon>Malpighiales</taxon>
        <taxon>Euphorbiaceae</taxon>
        <taxon>Crotonoideae</taxon>
        <taxon>Manihoteae</taxon>
        <taxon>Manihot</taxon>
    </lineage>
</organism>
<dbReference type="EMBL" id="CM004396">
    <property type="protein sequence ID" value="KAG8645305.1"/>
    <property type="molecule type" value="Genomic_DNA"/>
</dbReference>
<protein>
    <submittedName>
        <fullName evidence="1">Uncharacterized protein</fullName>
    </submittedName>
</protein>
<accession>A0ACB7GZV9</accession>
<reference evidence="2" key="1">
    <citation type="journal article" date="2016" name="Nat. Biotechnol.">
        <title>Sequencing wild and cultivated cassava and related species reveals extensive interspecific hybridization and genetic diversity.</title>
        <authorList>
            <person name="Bredeson J.V."/>
            <person name="Lyons J.B."/>
            <person name="Prochnik S.E."/>
            <person name="Wu G.A."/>
            <person name="Ha C.M."/>
            <person name="Edsinger-Gonzales E."/>
            <person name="Grimwood J."/>
            <person name="Schmutz J."/>
            <person name="Rabbi I.Y."/>
            <person name="Egesi C."/>
            <person name="Nauluvula P."/>
            <person name="Lebot V."/>
            <person name="Ndunguru J."/>
            <person name="Mkamilo G."/>
            <person name="Bart R.S."/>
            <person name="Setter T.L."/>
            <person name="Gleadow R.M."/>
            <person name="Kulakow P."/>
            <person name="Ferguson M.E."/>
            <person name="Rounsley S."/>
            <person name="Rokhsar D.S."/>
        </authorList>
    </citation>
    <scope>NUCLEOTIDE SEQUENCE [LARGE SCALE GENOMIC DNA]</scope>
    <source>
        <strain evidence="2">cv. AM560-2</strain>
    </source>
</reference>
<sequence length="272" mass="31518">MDKLTTTETYLGLLILLSRSRQQALTVVEHRMLAKTQSWKQKFLSLAGRTTIIQSMLSAFPTYSISILLYPKCFSTKLNSLFSCFWWGDAENSRDIISWISWRYSCTLKSRGDLGFKDFELVNLACLGKQCWRLLHNSSSLWVRVLKGFYFPNSSFWEARRDVLKQGVHMNIGDSTCTHIWFDPWIPQSPNLLAPQQLQHSLGRLKVVDLIDQSTLNWNHKLVFGFFSPHQALSILFVHVTPTGTPNVLVWHYARDGQYSLRSGMHPFFLYM</sequence>